<name>A0A7S3XGC4_OXYMA</name>
<dbReference type="EMBL" id="HBIT01000830">
    <property type="protein sequence ID" value="CAE0614366.1"/>
    <property type="molecule type" value="Transcribed_RNA"/>
</dbReference>
<gene>
    <name evidence="1" type="ORF">OMAR00292_LOCUS241</name>
</gene>
<sequence>MLVDFEIVLDFSTIKVDCEVFCIFAFRILLSTLKPKVIQIDSLVIKWINQDFEITLHCFSADTFILETIARIRNDCRKMITHMMVFCRCKYARGCTTGVSHCRH</sequence>
<organism evidence="1">
    <name type="scientific">Oxyrrhis marina</name>
    <name type="common">Dinoflagellate</name>
    <dbReference type="NCBI Taxonomy" id="2969"/>
    <lineage>
        <taxon>Eukaryota</taxon>
        <taxon>Sar</taxon>
        <taxon>Alveolata</taxon>
        <taxon>Dinophyceae</taxon>
        <taxon>Oxyrrhinales</taxon>
        <taxon>Oxyrrhinaceae</taxon>
        <taxon>Oxyrrhis</taxon>
    </lineage>
</organism>
<accession>A0A7S3XGC4</accession>
<protein>
    <submittedName>
        <fullName evidence="1">Uncharacterized protein</fullName>
    </submittedName>
</protein>
<proteinExistence type="predicted"/>
<reference evidence="1" key="1">
    <citation type="submission" date="2021-01" db="EMBL/GenBank/DDBJ databases">
        <authorList>
            <person name="Corre E."/>
            <person name="Pelletier E."/>
            <person name="Niang G."/>
            <person name="Scheremetjew M."/>
            <person name="Finn R."/>
            <person name="Kale V."/>
            <person name="Holt S."/>
            <person name="Cochrane G."/>
            <person name="Meng A."/>
            <person name="Brown T."/>
            <person name="Cohen L."/>
        </authorList>
    </citation>
    <scope>NUCLEOTIDE SEQUENCE</scope>
    <source>
        <strain evidence="1">CCMP1795</strain>
    </source>
</reference>
<dbReference type="AlphaFoldDB" id="A0A7S3XGC4"/>
<evidence type="ECO:0000313" key="1">
    <source>
        <dbReference type="EMBL" id="CAE0614366.1"/>
    </source>
</evidence>